<dbReference type="EMBL" id="JABELV010000001">
    <property type="protein sequence ID" value="KAG7580158.1"/>
    <property type="molecule type" value="Genomic_DNA"/>
</dbReference>
<comment type="cofactor">
    <cofactor evidence="1">
        <name>Zn(2+)</name>
        <dbReference type="ChEBI" id="CHEBI:29105"/>
    </cofactor>
</comment>
<evidence type="ECO:0000256" key="3">
    <source>
        <dbReference type="ARBA" id="ARBA00022670"/>
    </source>
</evidence>
<dbReference type="InterPro" id="IPR045175">
    <property type="entry name" value="M28_fam"/>
</dbReference>
<keyword evidence="5 7" id="KW-0378">Hydrolase</keyword>
<evidence type="ECO:0000256" key="5">
    <source>
        <dbReference type="ARBA" id="ARBA00022801"/>
    </source>
</evidence>
<name>A0A8K0JU04_9TREE</name>
<dbReference type="PANTHER" id="PTHR12147:SF26">
    <property type="entry name" value="PEPTIDASE M28 DOMAIN-CONTAINING PROTEIN"/>
    <property type="match status" value="1"/>
</dbReference>
<dbReference type="AlphaFoldDB" id="A0A8K0JU04"/>
<evidence type="ECO:0000256" key="1">
    <source>
        <dbReference type="ARBA" id="ARBA00001947"/>
    </source>
</evidence>
<keyword evidence="7" id="KW-0732">Signal</keyword>
<dbReference type="PANTHER" id="PTHR12147">
    <property type="entry name" value="METALLOPEPTIDASE M28 FAMILY MEMBER"/>
    <property type="match status" value="1"/>
</dbReference>
<evidence type="ECO:0000256" key="4">
    <source>
        <dbReference type="ARBA" id="ARBA00022723"/>
    </source>
</evidence>
<keyword evidence="4 7" id="KW-0479">Metal-binding</keyword>
<feature type="signal peptide" evidence="7">
    <location>
        <begin position="1"/>
        <end position="17"/>
    </location>
</feature>
<keyword evidence="10" id="KW-1185">Reference proteome</keyword>
<organism evidence="9 10">
    <name type="scientific">Filobasidium floriforme</name>
    <dbReference type="NCBI Taxonomy" id="5210"/>
    <lineage>
        <taxon>Eukaryota</taxon>
        <taxon>Fungi</taxon>
        <taxon>Dikarya</taxon>
        <taxon>Basidiomycota</taxon>
        <taxon>Agaricomycotina</taxon>
        <taxon>Tremellomycetes</taxon>
        <taxon>Filobasidiales</taxon>
        <taxon>Filobasidiaceae</taxon>
        <taxon>Filobasidium</taxon>
    </lineage>
</organism>
<dbReference type="GO" id="GO:0006508">
    <property type="term" value="P:proteolysis"/>
    <property type="evidence" value="ECO:0007669"/>
    <property type="project" value="UniProtKB-KW"/>
</dbReference>
<dbReference type="EC" id="3.4.-.-" evidence="7"/>
<sequence>MLRPILALTPLLVIAGAIPTPLEPRVLLITREQPQLSDLPSCLHSLGSYGSVSGSDQVFLASKSCVDVEFENLASGLVEGSMIPLDMDQSGSAASTESESSSRRLFWLGEAGVQGKVHVEGMDSPLLGVFEDVQNKADSLAGRSGLVQTAAQRILDVFAGRAPVQTSQVERLYETSHSVIFSASDRLVPILDTLIPSHLSLVALPDLNNLDSGLTNAFTGSVRKDLVDNLANLTSQLKFFPKIDRILNEGLDDHQLVRDVRYLTGESSNLVSRHSFTGGARQAAHWIRDIVQHTGAECLLEPFLPGFAPNVICTYPSLIQNATGMTIMSAHYDSRGSFGKTRAPGGDDDGSGSGHLLGIARAIGKQGVRFEKPVVLAFFAGEEQGLLGSHAYARQLSSENATVLLQVQADMLGYRVANEPRQLGLPATIETPEASWLIGNLSQIYSPELVVGRTAACCSDHQSFLGYNFPATQVFERNDWIADPEYHSSGDLSMR</sequence>
<dbReference type="InterPro" id="IPR007484">
    <property type="entry name" value="Peptidase_M28"/>
</dbReference>
<accession>A0A8K0JU04</accession>
<comment type="caution">
    <text evidence="9">The sequence shown here is derived from an EMBL/GenBank/DDBJ whole genome shotgun (WGS) entry which is preliminary data.</text>
</comment>
<evidence type="ECO:0000256" key="6">
    <source>
        <dbReference type="ARBA" id="ARBA00022833"/>
    </source>
</evidence>
<dbReference type="SUPFAM" id="SSF53187">
    <property type="entry name" value="Zn-dependent exopeptidases"/>
    <property type="match status" value="1"/>
</dbReference>
<evidence type="ECO:0000313" key="10">
    <source>
        <dbReference type="Proteomes" id="UP000812966"/>
    </source>
</evidence>
<keyword evidence="3 7" id="KW-0645">Protease</keyword>
<reference evidence="9" key="1">
    <citation type="submission" date="2020-04" db="EMBL/GenBank/DDBJ databases">
        <title>Analysis of mating type loci in Filobasidium floriforme.</title>
        <authorList>
            <person name="Nowrousian M."/>
        </authorList>
    </citation>
    <scope>NUCLEOTIDE SEQUENCE</scope>
    <source>
        <strain evidence="9">CBS 6242</strain>
    </source>
</reference>
<keyword evidence="6 7" id="KW-0862">Zinc</keyword>
<dbReference type="Pfam" id="PF04389">
    <property type="entry name" value="Peptidase_M28"/>
    <property type="match status" value="1"/>
</dbReference>
<evidence type="ECO:0000313" key="9">
    <source>
        <dbReference type="EMBL" id="KAG7580158.1"/>
    </source>
</evidence>
<proteinExistence type="inferred from homology"/>
<evidence type="ECO:0000256" key="2">
    <source>
        <dbReference type="ARBA" id="ARBA00005634"/>
    </source>
</evidence>
<comment type="similarity">
    <text evidence="2">Belongs to the peptidase M28 family. M28B subfamily.</text>
</comment>
<feature type="domain" description="Peptidase M28" evidence="8">
    <location>
        <begin position="310"/>
        <end position="491"/>
    </location>
</feature>
<protein>
    <recommendedName>
        <fullName evidence="7">Peptide hydrolase</fullName>
        <ecNumber evidence="7">3.4.-.-</ecNumber>
    </recommendedName>
</protein>
<evidence type="ECO:0000256" key="7">
    <source>
        <dbReference type="RuleBase" id="RU361240"/>
    </source>
</evidence>
<evidence type="ECO:0000259" key="8">
    <source>
        <dbReference type="Pfam" id="PF04389"/>
    </source>
</evidence>
<dbReference type="Gene3D" id="3.40.630.10">
    <property type="entry name" value="Zn peptidases"/>
    <property type="match status" value="1"/>
</dbReference>
<dbReference type="Proteomes" id="UP000812966">
    <property type="component" value="Unassembled WGS sequence"/>
</dbReference>
<dbReference type="GO" id="GO:0046872">
    <property type="term" value="F:metal ion binding"/>
    <property type="evidence" value="ECO:0007669"/>
    <property type="project" value="UniProtKB-KW"/>
</dbReference>
<dbReference type="GO" id="GO:0008235">
    <property type="term" value="F:metalloexopeptidase activity"/>
    <property type="evidence" value="ECO:0007669"/>
    <property type="project" value="InterPro"/>
</dbReference>
<feature type="chain" id="PRO_5035486871" description="Peptide hydrolase" evidence="7">
    <location>
        <begin position="18"/>
        <end position="495"/>
    </location>
</feature>
<gene>
    <name evidence="9" type="ORF">FFLO_00129</name>
</gene>